<dbReference type="Gene3D" id="1.25.40.20">
    <property type="entry name" value="Ankyrin repeat-containing domain"/>
    <property type="match status" value="1"/>
</dbReference>
<reference evidence="5 6" key="1">
    <citation type="submission" date="2017-11" db="EMBL/GenBank/DDBJ databases">
        <authorList>
            <person name="Kracher B."/>
        </authorList>
    </citation>
    <scope>NUCLEOTIDE SEQUENCE [LARGE SCALE GENOMIC DNA]</scope>
    <source>
        <strain evidence="5 6">RACE1</strain>
    </source>
</reference>
<dbReference type="AlphaFoldDB" id="A0A383UIQ6"/>
<accession>A0A383UIQ6</accession>
<dbReference type="PANTHER" id="PTHR24173">
    <property type="entry name" value="ANKYRIN REPEAT CONTAINING"/>
    <property type="match status" value="1"/>
</dbReference>
<feature type="repeat" description="ANK" evidence="3">
    <location>
        <begin position="164"/>
        <end position="196"/>
    </location>
</feature>
<feature type="compositionally biased region" description="Basic and acidic residues" evidence="4">
    <location>
        <begin position="223"/>
        <end position="232"/>
    </location>
</feature>
<evidence type="ECO:0000313" key="6">
    <source>
        <dbReference type="Proteomes" id="UP000275772"/>
    </source>
</evidence>
<dbReference type="SMART" id="SM00248">
    <property type="entry name" value="ANK"/>
    <property type="match status" value="4"/>
</dbReference>
<dbReference type="SUPFAM" id="SSF48403">
    <property type="entry name" value="Ankyrin repeat"/>
    <property type="match status" value="1"/>
</dbReference>
<gene>
    <name evidence="5" type="ORF">BLGHR1_10385</name>
</gene>
<organism evidence="5 6">
    <name type="scientific">Blumeria hordei</name>
    <name type="common">Barley powdery mildew</name>
    <name type="synonym">Blumeria graminis f. sp. hordei</name>
    <dbReference type="NCBI Taxonomy" id="2867405"/>
    <lineage>
        <taxon>Eukaryota</taxon>
        <taxon>Fungi</taxon>
        <taxon>Dikarya</taxon>
        <taxon>Ascomycota</taxon>
        <taxon>Pezizomycotina</taxon>
        <taxon>Leotiomycetes</taxon>
        <taxon>Erysiphales</taxon>
        <taxon>Erysiphaceae</taxon>
        <taxon>Blumeria</taxon>
    </lineage>
</organism>
<dbReference type="PRINTS" id="PR01415">
    <property type="entry name" value="ANKYRIN"/>
</dbReference>
<evidence type="ECO:0000256" key="2">
    <source>
        <dbReference type="ARBA" id="ARBA00023043"/>
    </source>
</evidence>
<dbReference type="InterPro" id="IPR036770">
    <property type="entry name" value="Ankyrin_rpt-contain_sf"/>
</dbReference>
<evidence type="ECO:0000256" key="1">
    <source>
        <dbReference type="ARBA" id="ARBA00022737"/>
    </source>
</evidence>
<dbReference type="InterPro" id="IPR002110">
    <property type="entry name" value="Ankyrin_rpt"/>
</dbReference>
<evidence type="ECO:0000256" key="4">
    <source>
        <dbReference type="SAM" id="MobiDB-lite"/>
    </source>
</evidence>
<dbReference type="EMBL" id="UNSH01000001">
    <property type="protein sequence ID" value="SZE99635.1"/>
    <property type="molecule type" value="Genomic_DNA"/>
</dbReference>
<dbReference type="Proteomes" id="UP000275772">
    <property type="component" value="Unassembled WGS sequence"/>
</dbReference>
<feature type="region of interest" description="Disordered" evidence="4">
    <location>
        <begin position="223"/>
        <end position="252"/>
    </location>
</feature>
<sequence>MIEPSLRLRRAIYRGDSTLVARILKSHPHLLHNPDTTPSTIHTPSGLSNTSLHLAASLDSVSICRLLLDLGHEGTHGSPQISLNENYDTPLHLAAKEGHTDVIHILCERCPTSIPRRNVRGMNALMLAAMGGHDTAVQLLLTYAPGGLESHDNPNELLNAADHDGNTALHFASMYGHVLVLRTLLAAGADWEKRNGWSWQPVSYSATVQAEVHYKGLVGEIEKRNIQKDPQDVKTSGMSTTRHMSNARGEET</sequence>
<feature type="repeat" description="ANK" evidence="3">
    <location>
        <begin position="86"/>
        <end position="106"/>
    </location>
</feature>
<keyword evidence="1" id="KW-0677">Repeat</keyword>
<name>A0A383UIQ6_BLUHO</name>
<evidence type="ECO:0000256" key="3">
    <source>
        <dbReference type="PROSITE-ProRule" id="PRU00023"/>
    </source>
</evidence>
<dbReference type="PROSITE" id="PS50088">
    <property type="entry name" value="ANK_REPEAT"/>
    <property type="match status" value="2"/>
</dbReference>
<protein>
    <submittedName>
        <fullName evidence="5">Uncharacterized protein</fullName>
    </submittedName>
</protein>
<dbReference type="PROSITE" id="PS50297">
    <property type="entry name" value="ANK_REP_REGION"/>
    <property type="match status" value="2"/>
</dbReference>
<proteinExistence type="predicted"/>
<keyword evidence="2 3" id="KW-0040">ANK repeat</keyword>
<dbReference type="PANTHER" id="PTHR24173:SF74">
    <property type="entry name" value="ANKYRIN REPEAT DOMAIN-CONTAINING PROTEIN 16"/>
    <property type="match status" value="1"/>
</dbReference>
<dbReference type="Pfam" id="PF12796">
    <property type="entry name" value="Ank_2"/>
    <property type="match status" value="2"/>
</dbReference>
<feature type="compositionally biased region" description="Polar residues" evidence="4">
    <location>
        <begin position="233"/>
        <end position="244"/>
    </location>
</feature>
<evidence type="ECO:0000313" key="5">
    <source>
        <dbReference type="EMBL" id="SZE99635.1"/>
    </source>
</evidence>
<dbReference type="VEuPathDB" id="FungiDB:BLGHR1_10385"/>